<dbReference type="Pfam" id="PF11669">
    <property type="entry name" value="WBP-1"/>
    <property type="match status" value="1"/>
</dbReference>
<evidence type="ECO:0000256" key="9">
    <source>
        <dbReference type="ARBA" id="ARBA00023136"/>
    </source>
</evidence>
<evidence type="ECO:0000256" key="14">
    <source>
        <dbReference type="ARBA" id="ARBA00035708"/>
    </source>
</evidence>
<evidence type="ECO:0000256" key="4">
    <source>
        <dbReference type="ARBA" id="ARBA00022692"/>
    </source>
</evidence>
<name>A0ABM0H0E5_SACKO</name>
<protein>
    <recommendedName>
        <fullName evidence="14">WW domain binding protein VOPP1</fullName>
    </recommendedName>
    <alternativeName>
        <fullName evidence="15">Vesicular, overexpressed in cancer, prosurvival protein 1</fullName>
    </alternativeName>
</protein>
<keyword evidence="8" id="KW-0805">Transcription regulation</keyword>
<feature type="transmembrane region" description="Helical" evidence="18">
    <location>
        <begin position="55"/>
        <end position="75"/>
    </location>
</feature>
<evidence type="ECO:0000256" key="3">
    <source>
        <dbReference type="ARBA" id="ARBA00006655"/>
    </source>
</evidence>
<proteinExistence type="inferred from homology"/>
<evidence type="ECO:0000256" key="16">
    <source>
        <dbReference type="ARBA" id="ARBA00046288"/>
    </source>
</evidence>
<keyword evidence="4 18" id="KW-0812">Transmembrane</keyword>
<sequence>MSYLTNLLISLLSLLISEVFAEECAGYEHSCSPPEYCCNYTCCRAYNHYSFWSMWYFWCIVVFILMACFGGCGYYRRRHVLLQRHNGRPTTLIIAGTTVSTHDMYATSAPPVPVPAQPMGAFPAPPPYSEVTSKPNMYPKAVAMPPYACTMQVPPPYEAAIQQDATGTSLQTSNSQNTNPSTAVS</sequence>
<keyword evidence="10" id="KW-0804">Transcription</keyword>
<keyword evidence="11" id="KW-0458">Lysosome</keyword>
<evidence type="ECO:0000256" key="6">
    <source>
        <dbReference type="ARBA" id="ARBA00022753"/>
    </source>
</evidence>
<evidence type="ECO:0000256" key="19">
    <source>
        <dbReference type="SAM" id="SignalP"/>
    </source>
</evidence>
<evidence type="ECO:0000256" key="2">
    <source>
        <dbReference type="ARBA" id="ARBA00004656"/>
    </source>
</evidence>
<feature type="chain" id="PRO_5047476049" description="WW domain binding protein VOPP1" evidence="19">
    <location>
        <begin position="22"/>
        <end position="185"/>
    </location>
</feature>
<keyword evidence="9 18" id="KW-0472">Membrane</keyword>
<evidence type="ECO:0000256" key="17">
    <source>
        <dbReference type="SAM" id="MobiDB-lite"/>
    </source>
</evidence>
<comment type="subcellular location">
    <subcellularLocation>
        <location evidence="1">Cytoplasmic vesicle membrane</location>
    </subcellularLocation>
    <subcellularLocation>
        <location evidence="16">Endomembrane system</location>
        <topology evidence="16">Single-pass type I membrane protein</topology>
    </subcellularLocation>
    <subcellularLocation>
        <location evidence="13">Late endosome membrane</location>
        <topology evidence="13">Single-pass membrane protein</topology>
    </subcellularLocation>
    <subcellularLocation>
        <location evidence="2">Lysosome membrane</location>
    </subcellularLocation>
</comment>
<evidence type="ECO:0000256" key="8">
    <source>
        <dbReference type="ARBA" id="ARBA00023015"/>
    </source>
</evidence>
<dbReference type="PANTHER" id="PTHR14971">
    <property type="entry name" value="VESICULAR, OVEREXPRESSED IN CANCER, PROSURVIVAL PROTEIN 1"/>
    <property type="match status" value="1"/>
</dbReference>
<feature type="compositionally biased region" description="Polar residues" evidence="17">
    <location>
        <begin position="163"/>
        <end position="185"/>
    </location>
</feature>
<comment type="similarity">
    <text evidence="3">Belongs to the VOPP1/ECOP family.</text>
</comment>
<keyword evidence="7 18" id="KW-1133">Transmembrane helix</keyword>
<dbReference type="RefSeq" id="XP_002741429.1">
    <property type="nucleotide sequence ID" value="XM_002741383.2"/>
</dbReference>
<evidence type="ECO:0000256" key="10">
    <source>
        <dbReference type="ARBA" id="ARBA00023163"/>
    </source>
</evidence>
<evidence type="ECO:0000256" key="11">
    <source>
        <dbReference type="ARBA" id="ARBA00023228"/>
    </source>
</evidence>
<dbReference type="PANTHER" id="PTHR14971:SF2">
    <property type="entry name" value="VESICULAR, OVEREXPRESSED IN CANCER, PROSURVIVAL PROTEIN 1"/>
    <property type="match status" value="1"/>
</dbReference>
<accession>A0ABM0H0E5</accession>
<keyword evidence="5 19" id="KW-0732">Signal</keyword>
<evidence type="ECO:0000256" key="5">
    <source>
        <dbReference type="ARBA" id="ARBA00022729"/>
    </source>
</evidence>
<dbReference type="Proteomes" id="UP000694865">
    <property type="component" value="Unplaced"/>
</dbReference>
<keyword evidence="12" id="KW-0968">Cytoplasmic vesicle</keyword>
<evidence type="ECO:0000256" key="18">
    <source>
        <dbReference type="SAM" id="Phobius"/>
    </source>
</evidence>
<evidence type="ECO:0000313" key="20">
    <source>
        <dbReference type="Proteomes" id="UP000694865"/>
    </source>
</evidence>
<evidence type="ECO:0000256" key="15">
    <source>
        <dbReference type="ARBA" id="ARBA00035715"/>
    </source>
</evidence>
<evidence type="ECO:0000256" key="12">
    <source>
        <dbReference type="ARBA" id="ARBA00023329"/>
    </source>
</evidence>
<gene>
    <name evidence="21" type="primary">LOC100378640</name>
</gene>
<feature type="signal peptide" evidence="19">
    <location>
        <begin position="1"/>
        <end position="21"/>
    </location>
</feature>
<dbReference type="GeneID" id="100378640"/>
<feature type="region of interest" description="Disordered" evidence="17">
    <location>
        <begin position="160"/>
        <end position="185"/>
    </location>
</feature>
<dbReference type="InterPro" id="IPR026229">
    <property type="entry name" value="VOPP1"/>
</dbReference>
<evidence type="ECO:0000313" key="21">
    <source>
        <dbReference type="RefSeq" id="XP_002741429.1"/>
    </source>
</evidence>
<keyword evidence="6" id="KW-0967">Endosome</keyword>
<keyword evidence="20" id="KW-1185">Reference proteome</keyword>
<evidence type="ECO:0000256" key="7">
    <source>
        <dbReference type="ARBA" id="ARBA00022989"/>
    </source>
</evidence>
<organism evidence="20 21">
    <name type="scientific">Saccoglossus kowalevskii</name>
    <name type="common">Acorn worm</name>
    <dbReference type="NCBI Taxonomy" id="10224"/>
    <lineage>
        <taxon>Eukaryota</taxon>
        <taxon>Metazoa</taxon>
        <taxon>Hemichordata</taxon>
        <taxon>Enteropneusta</taxon>
        <taxon>Harrimaniidae</taxon>
        <taxon>Saccoglossus</taxon>
    </lineage>
</organism>
<reference evidence="21" key="1">
    <citation type="submission" date="2025-08" db="UniProtKB">
        <authorList>
            <consortium name="RefSeq"/>
        </authorList>
    </citation>
    <scope>IDENTIFICATION</scope>
    <source>
        <tissue evidence="21">Testes</tissue>
    </source>
</reference>
<dbReference type="InterPro" id="IPR021684">
    <property type="entry name" value="WBP1-like"/>
</dbReference>
<evidence type="ECO:0000256" key="13">
    <source>
        <dbReference type="ARBA" id="ARBA00035628"/>
    </source>
</evidence>
<evidence type="ECO:0000256" key="1">
    <source>
        <dbReference type="ARBA" id="ARBA00004156"/>
    </source>
</evidence>